<dbReference type="CDD" id="cd01276">
    <property type="entry name" value="PKCI_related"/>
    <property type="match status" value="1"/>
</dbReference>
<proteinExistence type="predicted"/>
<dbReference type="EMBL" id="CP073355">
    <property type="protein sequence ID" value="URA11083.1"/>
    <property type="molecule type" value="Genomic_DNA"/>
</dbReference>
<evidence type="ECO:0000313" key="5">
    <source>
        <dbReference type="EMBL" id="URA11083.1"/>
    </source>
</evidence>
<gene>
    <name evidence="5" type="ORF">KDW03_04600</name>
</gene>
<feature type="domain" description="HIT" evidence="4">
    <location>
        <begin position="5"/>
        <end position="111"/>
    </location>
</feature>
<protein>
    <submittedName>
        <fullName evidence="5">Histidine triad nucleotide-binding protein</fullName>
    </submittedName>
</protein>
<dbReference type="InterPro" id="IPR001310">
    <property type="entry name" value="Histidine_triad_HIT"/>
</dbReference>
<dbReference type="Gene3D" id="3.30.428.10">
    <property type="entry name" value="HIT-like"/>
    <property type="match status" value="1"/>
</dbReference>
<dbReference type="PANTHER" id="PTHR23089">
    <property type="entry name" value="HISTIDINE TRIAD HIT PROTEIN"/>
    <property type="match status" value="1"/>
</dbReference>
<dbReference type="InterPro" id="IPR011146">
    <property type="entry name" value="HIT-like"/>
</dbReference>
<keyword evidence="6" id="KW-1185">Reference proteome</keyword>
<dbReference type="InterPro" id="IPR019808">
    <property type="entry name" value="Histidine_triad_CS"/>
</dbReference>
<dbReference type="PROSITE" id="PS00892">
    <property type="entry name" value="HIT_1"/>
    <property type="match status" value="1"/>
</dbReference>
<feature type="short sequence motif" description="Histidine triad motif" evidence="2 3">
    <location>
        <begin position="95"/>
        <end position="99"/>
    </location>
</feature>
<evidence type="ECO:0000256" key="1">
    <source>
        <dbReference type="PIRSR" id="PIRSR601310-1"/>
    </source>
</evidence>
<evidence type="ECO:0000313" key="6">
    <source>
        <dbReference type="Proteomes" id="UP001056539"/>
    </source>
</evidence>
<organism evidence="5 6">
    <name type="scientific">Thermospira aquatica</name>
    <dbReference type="NCBI Taxonomy" id="2828656"/>
    <lineage>
        <taxon>Bacteria</taxon>
        <taxon>Pseudomonadati</taxon>
        <taxon>Spirochaetota</taxon>
        <taxon>Spirochaetia</taxon>
        <taxon>Brevinematales</taxon>
        <taxon>Thermospiraceae</taxon>
        <taxon>Thermospira</taxon>
    </lineage>
</organism>
<dbReference type="AlphaFoldDB" id="A0AAX3BFG0"/>
<name>A0AAX3BFG0_9SPIR</name>
<dbReference type="PRINTS" id="PR00332">
    <property type="entry name" value="HISTRIAD"/>
</dbReference>
<dbReference type="PROSITE" id="PS51084">
    <property type="entry name" value="HIT_2"/>
    <property type="match status" value="1"/>
</dbReference>
<dbReference type="Proteomes" id="UP001056539">
    <property type="component" value="Chromosome"/>
</dbReference>
<dbReference type="Pfam" id="PF01230">
    <property type="entry name" value="HIT"/>
    <property type="match status" value="1"/>
</dbReference>
<evidence type="ECO:0000256" key="2">
    <source>
        <dbReference type="PIRSR" id="PIRSR601310-3"/>
    </source>
</evidence>
<dbReference type="KEGG" id="taqu:KDW03_04600"/>
<evidence type="ECO:0000259" key="4">
    <source>
        <dbReference type="PROSITE" id="PS51084"/>
    </source>
</evidence>
<feature type="active site" description="Tele-AMP-histidine intermediate" evidence="1">
    <location>
        <position position="97"/>
    </location>
</feature>
<dbReference type="GO" id="GO:0003824">
    <property type="term" value="F:catalytic activity"/>
    <property type="evidence" value="ECO:0007669"/>
    <property type="project" value="InterPro"/>
</dbReference>
<dbReference type="InterPro" id="IPR036265">
    <property type="entry name" value="HIT-like_sf"/>
</dbReference>
<accession>A0AAX3BFG0</accession>
<dbReference type="RefSeq" id="WP_271436218.1">
    <property type="nucleotide sequence ID" value="NZ_CP073355.1"/>
</dbReference>
<dbReference type="SUPFAM" id="SSF54197">
    <property type="entry name" value="HIT-like"/>
    <property type="match status" value="1"/>
</dbReference>
<reference evidence="5" key="1">
    <citation type="submission" date="2021-04" db="EMBL/GenBank/DDBJ databases">
        <authorList>
            <person name="Postec A."/>
        </authorList>
    </citation>
    <scope>NUCLEOTIDE SEQUENCE</scope>
    <source>
        <strain evidence="5">F1F22</strain>
    </source>
</reference>
<evidence type="ECO:0000256" key="3">
    <source>
        <dbReference type="PROSITE-ProRule" id="PRU00464"/>
    </source>
</evidence>
<reference evidence="5" key="2">
    <citation type="submission" date="2022-06" db="EMBL/GenBank/DDBJ databases">
        <title>Thermospira aquatica gen. nov., sp. nov.</title>
        <authorList>
            <person name="Ben Ali Gam Z."/>
            <person name="Labat M."/>
        </authorList>
    </citation>
    <scope>NUCLEOTIDE SEQUENCE</scope>
    <source>
        <strain evidence="5">F1F22</strain>
    </source>
</reference>
<sequence length="111" mass="12687">MQDCIFCKIARGEIPAEIVYQDETVVAFKDIRPQAPVHILIIPREHIPTWNDNVDHVVVPMWQVVRKLANDMGMAESGYRVVANCNRDGGQEVFHIHLHLLGKRPLKWPPG</sequence>